<dbReference type="EMBL" id="NHYE01001269">
    <property type="protein sequence ID" value="PPQ97298.1"/>
    <property type="molecule type" value="Genomic_DNA"/>
</dbReference>
<gene>
    <name evidence="2" type="ORF">CVT26_006691</name>
</gene>
<feature type="compositionally biased region" description="Polar residues" evidence="1">
    <location>
        <begin position="135"/>
        <end position="148"/>
    </location>
</feature>
<dbReference type="OrthoDB" id="10668241at2759"/>
<evidence type="ECO:0000313" key="3">
    <source>
        <dbReference type="Proteomes" id="UP000284706"/>
    </source>
</evidence>
<proteinExistence type="predicted"/>
<dbReference type="Proteomes" id="UP000284706">
    <property type="component" value="Unassembled WGS sequence"/>
</dbReference>
<organism evidence="2 3">
    <name type="scientific">Gymnopilus dilepis</name>
    <dbReference type="NCBI Taxonomy" id="231916"/>
    <lineage>
        <taxon>Eukaryota</taxon>
        <taxon>Fungi</taxon>
        <taxon>Dikarya</taxon>
        <taxon>Basidiomycota</taxon>
        <taxon>Agaricomycotina</taxon>
        <taxon>Agaricomycetes</taxon>
        <taxon>Agaricomycetidae</taxon>
        <taxon>Agaricales</taxon>
        <taxon>Agaricineae</taxon>
        <taxon>Hymenogastraceae</taxon>
        <taxon>Gymnopilus</taxon>
    </lineage>
</organism>
<name>A0A409Y2T8_9AGAR</name>
<accession>A0A409Y2T8</accession>
<dbReference type="InParanoid" id="A0A409Y2T8"/>
<reference evidence="2 3" key="1">
    <citation type="journal article" date="2018" name="Evol. Lett.">
        <title>Horizontal gene cluster transfer increased hallucinogenic mushroom diversity.</title>
        <authorList>
            <person name="Reynolds H.T."/>
            <person name="Vijayakumar V."/>
            <person name="Gluck-Thaler E."/>
            <person name="Korotkin H.B."/>
            <person name="Matheny P.B."/>
            <person name="Slot J.C."/>
        </authorList>
    </citation>
    <scope>NUCLEOTIDE SEQUENCE [LARGE SCALE GENOMIC DNA]</scope>
    <source>
        <strain evidence="2 3">SRW20</strain>
    </source>
</reference>
<feature type="region of interest" description="Disordered" evidence="1">
    <location>
        <begin position="93"/>
        <end position="148"/>
    </location>
</feature>
<keyword evidence="3" id="KW-1185">Reference proteome</keyword>
<evidence type="ECO:0000313" key="2">
    <source>
        <dbReference type="EMBL" id="PPQ97298.1"/>
    </source>
</evidence>
<dbReference type="AlphaFoldDB" id="A0A409Y2T8"/>
<evidence type="ECO:0000256" key="1">
    <source>
        <dbReference type="SAM" id="MobiDB-lite"/>
    </source>
</evidence>
<sequence length="348" mass="38937">MQQEQQEFTKKTGSRKATKTVRYRARHKTLGHLKEEDTKHGFMERIRVKDSESRALEPPRVGVFVMNNATDLQTIPLTQNNYRKALTGKLEDQVRAQPPRRARTLPSSSNTARAPGIGPYSVPRRAQTDARAMQNPRSDQNPRPNHQTTMPANFLHPAPYNTSSIAVPMPPPTRYIDDAEMAYLLESATMMPPIFEASQMAGVIPMAEPPFLTSWGDYNLQNQDLRLPGQGFIPQFEGLPNTFVGNGGASDWHSSHEVVSNFGYGPQQPVASTSSSGPEYMQYASSFSSETGDFRMFDPNMQFLGSPMSYQAPLLDYTDDTFMGFPHEPSLYVQGGTPQQEFEGNMQF</sequence>
<protein>
    <submittedName>
        <fullName evidence="2">Uncharacterized protein</fullName>
    </submittedName>
</protein>
<comment type="caution">
    <text evidence="2">The sequence shown here is derived from an EMBL/GenBank/DDBJ whole genome shotgun (WGS) entry which is preliminary data.</text>
</comment>
<feature type="region of interest" description="Disordered" evidence="1">
    <location>
        <begin position="1"/>
        <end position="20"/>
    </location>
</feature>